<sequence length="202" mass="20784">MAYRRTPRIQARLDAQRQGIVRAATALVSESGYAACSIARVAARAGVAPGTVYNHFASKGDVLADVFRAVVTQEVAAVRTAVTSGTAAERIAAVIETFAGRALKAPRLAYALLAEPVDARIEALRLQFRQAFCDIVADAVADGVAQGQLPPQNPAVTAAALVGAIGEVLVGPLDTGAAEPDTVPTLIGFALRGIGALDDTHA</sequence>
<reference evidence="4" key="1">
    <citation type="submission" date="2022-05" db="EMBL/GenBank/DDBJ databases">
        <title>Jatrophihabitans sp. SB3-54 whole genome sequence.</title>
        <authorList>
            <person name="Suh M.K."/>
            <person name="Eom M.K."/>
            <person name="Kim J.S."/>
            <person name="Kim H.S."/>
            <person name="Do H.E."/>
            <person name="Shin Y.K."/>
            <person name="Lee J.-S."/>
        </authorList>
    </citation>
    <scope>NUCLEOTIDE SEQUENCE</scope>
    <source>
        <strain evidence="4">SB3-54</strain>
    </source>
</reference>
<dbReference type="Proteomes" id="UP001164693">
    <property type="component" value="Chromosome"/>
</dbReference>
<dbReference type="PROSITE" id="PS01081">
    <property type="entry name" value="HTH_TETR_1"/>
    <property type="match status" value="1"/>
</dbReference>
<dbReference type="InterPro" id="IPR036271">
    <property type="entry name" value="Tet_transcr_reg_TetR-rel_C_sf"/>
</dbReference>
<dbReference type="Pfam" id="PF00440">
    <property type="entry name" value="TetR_N"/>
    <property type="match status" value="1"/>
</dbReference>
<gene>
    <name evidence="4" type="ORF">M6B22_21440</name>
</gene>
<dbReference type="RefSeq" id="WP_269443592.1">
    <property type="nucleotide sequence ID" value="NZ_CP097463.1"/>
</dbReference>
<proteinExistence type="predicted"/>
<dbReference type="PRINTS" id="PR00455">
    <property type="entry name" value="HTHTETR"/>
</dbReference>
<evidence type="ECO:0000313" key="4">
    <source>
        <dbReference type="EMBL" id="WAX57057.1"/>
    </source>
</evidence>
<dbReference type="PANTHER" id="PTHR30055:SF226">
    <property type="entry name" value="HTH-TYPE TRANSCRIPTIONAL REGULATOR PKSA"/>
    <property type="match status" value="1"/>
</dbReference>
<evidence type="ECO:0000256" key="1">
    <source>
        <dbReference type="ARBA" id="ARBA00023125"/>
    </source>
</evidence>
<evidence type="ECO:0000256" key="2">
    <source>
        <dbReference type="PROSITE-ProRule" id="PRU00335"/>
    </source>
</evidence>
<organism evidence="4 5">
    <name type="scientific">Jatrophihabitans cynanchi</name>
    <dbReference type="NCBI Taxonomy" id="2944128"/>
    <lineage>
        <taxon>Bacteria</taxon>
        <taxon>Bacillati</taxon>
        <taxon>Actinomycetota</taxon>
        <taxon>Actinomycetes</taxon>
        <taxon>Jatrophihabitantales</taxon>
        <taxon>Jatrophihabitantaceae</taxon>
        <taxon>Jatrophihabitans</taxon>
    </lineage>
</organism>
<keyword evidence="5" id="KW-1185">Reference proteome</keyword>
<name>A0ABY7JWV9_9ACTN</name>
<dbReference type="PANTHER" id="PTHR30055">
    <property type="entry name" value="HTH-TYPE TRANSCRIPTIONAL REGULATOR RUTR"/>
    <property type="match status" value="1"/>
</dbReference>
<protein>
    <submittedName>
        <fullName evidence="4">TetR/AcrR family transcriptional regulator</fullName>
    </submittedName>
</protein>
<dbReference type="SUPFAM" id="SSF48498">
    <property type="entry name" value="Tetracyclin repressor-like, C-terminal domain"/>
    <property type="match status" value="1"/>
</dbReference>
<dbReference type="InterPro" id="IPR001647">
    <property type="entry name" value="HTH_TetR"/>
</dbReference>
<dbReference type="InterPro" id="IPR050109">
    <property type="entry name" value="HTH-type_TetR-like_transc_reg"/>
</dbReference>
<dbReference type="EMBL" id="CP097463">
    <property type="protein sequence ID" value="WAX57057.1"/>
    <property type="molecule type" value="Genomic_DNA"/>
</dbReference>
<dbReference type="PROSITE" id="PS50977">
    <property type="entry name" value="HTH_TETR_2"/>
    <property type="match status" value="1"/>
</dbReference>
<dbReference type="InterPro" id="IPR023772">
    <property type="entry name" value="DNA-bd_HTH_TetR-type_CS"/>
</dbReference>
<dbReference type="Gene3D" id="1.10.357.10">
    <property type="entry name" value="Tetracycline Repressor, domain 2"/>
    <property type="match status" value="1"/>
</dbReference>
<accession>A0ABY7JWV9</accession>
<keyword evidence="1 2" id="KW-0238">DNA-binding</keyword>
<evidence type="ECO:0000313" key="5">
    <source>
        <dbReference type="Proteomes" id="UP001164693"/>
    </source>
</evidence>
<feature type="domain" description="HTH tetR-type" evidence="3">
    <location>
        <begin position="14"/>
        <end position="74"/>
    </location>
</feature>
<dbReference type="Gene3D" id="1.10.10.60">
    <property type="entry name" value="Homeodomain-like"/>
    <property type="match status" value="1"/>
</dbReference>
<evidence type="ECO:0000259" key="3">
    <source>
        <dbReference type="PROSITE" id="PS50977"/>
    </source>
</evidence>
<feature type="DNA-binding region" description="H-T-H motif" evidence="2">
    <location>
        <begin position="37"/>
        <end position="56"/>
    </location>
</feature>
<dbReference type="SUPFAM" id="SSF46689">
    <property type="entry name" value="Homeodomain-like"/>
    <property type="match status" value="1"/>
</dbReference>
<dbReference type="InterPro" id="IPR009057">
    <property type="entry name" value="Homeodomain-like_sf"/>
</dbReference>